<geneLocation type="plasmid" evidence="2 3">
    <name>unnamed1</name>
</geneLocation>
<evidence type="ECO:0000313" key="3">
    <source>
        <dbReference type="Proteomes" id="UP000501452"/>
    </source>
</evidence>
<name>A0A6G8QG46_9ACTN</name>
<dbReference type="Proteomes" id="UP000501452">
    <property type="component" value="Plasmid unnamed1"/>
</dbReference>
<evidence type="ECO:0000313" key="2">
    <source>
        <dbReference type="EMBL" id="QIN85474.1"/>
    </source>
</evidence>
<sequence length="235" mass="25127">MSKRRTFGVLVQKRSDQQPPTYSAGVVWGAMPFLTGVEEGPTPEAAVAALEGAVRRLGYDPTVLVFDTLEAAQAEGRRRIGAEDVLHHLHLAAGRLPELLAGEGGAADERDSEALEGLDRAVRAVHAVADSAYDREKLEARVPIRDGRIVCPNANCGPGDPDIYFTATADSLATAHLSPTGDLRTWKDVSVSDEGYREVRCGACGTDLGDLTLEDLQALGDHPKKEEDEPEAPSC</sequence>
<keyword evidence="2" id="KW-0614">Plasmid</keyword>
<dbReference type="AlphaFoldDB" id="A0A6G8QG46"/>
<dbReference type="EMBL" id="CP045120">
    <property type="protein sequence ID" value="QIN85474.1"/>
    <property type="molecule type" value="Genomic_DNA"/>
</dbReference>
<reference evidence="2 3" key="1">
    <citation type="submission" date="2019-10" db="EMBL/GenBank/DDBJ databases">
        <title>Rubrobacter sp nov SCSIO 52090 isolated from a deep-sea sediment in the South China Sea.</title>
        <authorList>
            <person name="Chen R.W."/>
        </authorList>
    </citation>
    <scope>NUCLEOTIDE SEQUENCE [LARGE SCALE GENOMIC DNA]</scope>
    <source>
        <strain evidence="2 3">SCSIO 52909</strain>
        <plasmid evidence="2 3">unnamed1</plasmid>
    </source>
</reference>
<evidence type="ECO:0000256" key="1">
    <source>
        <dbReference type="SAM" id="MobiDB-lite"/>
    </source>
</evidence>
<feature type="region of interest" description="Disordered" evidence="1">
    <location>
        <begin position="216"/>
        <end position="235"/>
    </location>
</feature>
<dbReference type="KEGG" id="rub:GBA63_22495"/>
<keyword evidence="3" id="KW-1185">Reference proteome</keyword>
<accession>A0A6G8QG46</accession>
<protein>
    <submittedName>
        <fullName evidence="2">Uncharacterized protein</fullName>
    </submittedName>
</protein>
<gene>
    <name evidence="2" type="ORF">GBA63_22495</name>
</gene>
<dbReference type="RefSeq" id="WP_166180810.1">
    <property type="nucleotide sequence ID" value="NZ_CP045120.1"/>
</dbReference>
<proteinExistence type="predicted"/>
<organism evidence="2 3">
    <name type="scientific">Rubrobacter tropicus</name>
    <dbReference type="NCBI Taxonomy" id="2653851"/>
    <lineage>
        <taxon>Bacteria</taxon>
        <taxon>Bacillati</taxon>
        <taxon>Actinomycetota</taxon>
        <taxon>Rubrobacteria</taxon>
        <taxon>Rubrobacterales</taxon>
        <taxon>Rubrobacteraceae</taxon>
        <taxon>Rubrobacter</taxon>
    </lineage>
</organism>